<keyword evidence="4 7" id="KW-0808">Transferase</keyword>
<comment type="subcellular location">
    <subcellularLocation>
        <location evidence="1 7">Mitochondrion</location>
    </subcellularLocation>
</comment>
<evidence type="ECO:0000313" key="8">
    <source>
        <dbReference type="EMBL" id="GBG30023.1"/>
    </source>
</evidence>
<dbReference type="InterPro" id="IPR003788">
    <property type="entry name" value="NDUFAF7"/>
</dbReference>
<dbReference type="Proteomes" id="UP000241890">
    <property type="component" value="Unassembled WGS sequence"/>
</dbReference>
<evidence type="ECO:0000256" key="6">
    <source>
        <dbReference type="ARBA" id="ARBA00048612"/>
    </source>
</evidence>
<name>A0A2R5GN24_9STRA</name>
<gene>
    <name evidence="8" type="ORF">FCC1311_062432</name>
</gene>
<dbReference type="Pfam" id="PF02636">
    <property type="entry name" value="Methyltransf_28"/>
    <property type="match status" value="1"/>
</dbReference>
<keyword evidence="9" id="KW-1185">Reference proteome</keyword>
<dbReference type="InParanoid" id="A0A2R5GN24"/>
<dbReference type="GO" id="GO:0035243">
    <property type="term" value="F:protein-arginine omega-N symmetric methyltransferase activity"/>
    <property type="evidence" value="ECO:0007669"/>
    <property type="project" value="UniProtKB-EC"/>
</dbReference>
<dbReference type="InterPro" id="IPR029063">
    <property type="entry name" value="SAM-dependent_MTases_sf"/>
</dbReference>
<proteinExistence type="inferred from homology"/>
<dbReference type="SUPFAM" id="SSF53335">
    <property type="entry name" value="S-adenosyl-L-methionine-dependent methyltransferases"/>
    <property type="match status" value="1"/>
</dbReference>
<evidence type="ECO:0000256" key="2">
    <source>
        <dbReference type="ARBA" id="ARBA00005891"/>
    </source>
</evidence>
<dbReference type="Gene3D" id="3.40.50.12710">
    <property type="match status" value="1"/>
</dbReference>
<sequence>MAMTSAAPKLAAPGVLVRDFIKRSLYEQGKGYFSQVDCVYSPPEPVDFRALQGHFGYINELDKLYKSRAESWLTPAEIFRPWYSRALGRYLLEKSAVGRAAAQAAGKGAKAKNDLRIVEIGGGNGTNALHVLDYIKECAPSVYARTKYKLIEISDAMAERQESLLGAAHPGRFEVVNEDFCSFQGHGEDGPCAVIALEVLDNLPHDKLVRKLSPASRDADTPWWIFKSGDLNEWHQTHVVPANENGDIFREDLRPLSDPLAIRAAEAFLGPHQLPAAPADAEAAGKKGSSLGEKLVNWARQSLAKGRLMSEQAPEDSAARGIFVPTGALQMIDTLAQKFPQHEVLAADFNMLPPPEISTWTMHSRRGEPGSVFGVRNAPLVASKNDKGNTVDHSTYLVPLGTADIFFQTDFLALQAAYKSVVGANAHAEMRTQSSFLREFADFAYTETRSGYNPMLEDYHNMDFFIGSSVGSPARK</sequence>
<evidence type="ECO:0000313" key="9">
    <source>
        <dbReference type="Proteomes" id="UP000241890"/>
    </source>
</evidence>
<dbReference type="GO" id="GO:0032259">
    <property type="term" value="P:methylation"/>
    <property type="evidence" value="ECO:0007669"/>
    <property type="project" value="UniProtKB-KW"/>
</dbReference>
<dbReference type="EMBL" id="BEYU01000070">
    <property type="protein sequence ID" value="GBG30023.1"/>
    <property type="molecule type" value="Genomic_DNA"/>
</dbReference>
<evidence type="ECO:0000256" key="7">
    <source>
        <dbReference type="RuleBase" id="RU364114"/>
    </source>
</evidence>
<keyword evidence="5 7" id="KW-0496">Mitochondrion</keyword>
<comment type="caution">
    <text evidence="8">The sequence shown here is derived from an EMBL/GenBank/DDBJ whole genome shotgun (WGS) entry which is preliminary data.</text>
</comment>
<dbReference type="GO" id="GO:0005739">
    <property type="term" value="C:mitochondrion"/>
    <property type="evidence" value="ECO:0007669"/>
    <property type="project" value="UniProtKB-SubCell"/>
</dbReference>
<comment type="catalytic activity">
    <reaction evidence="6 7">
        <text>L-arginyl-[protein] + 2 S-adenosyl-L-methionine = N(omega),N(omega)'-dimethyl-L-arginyl-[protein] + 2 S-adenosyl-L-homocysteine + 2 H(+)</text>
        <dbReference type="Rhea" id="RHEA:48108"/>
        <dbReference type="Rhea" id="RHEA-COMP:10532"/>
        <dbReference type="Rhea" id="RHEA-COMP:11992"/>
        <dbReference type="ChEBI" id="CHEBI:15378"/>
        <dbReference type="ChEBI" id="CHEBI:29965"/>
        <dbReference type="ChEBI" id="CHEBI:57856"/>
        <dbReference type="ChEBI" id="CHEBI:59789"/>
        <dbReference type="ChEBI" id="CHEBI:88221"/>
        <dbReference type="EC" id="2.1.1.320"/>
    </reaction>
</comment>
<reference evidence="8 9" key="1">
    <citation type="submission" date="2017-12" db="EMBL/GenBank/DDBJ databases">
        <title>Sequencing, de novo assembly and annotation of complete genome of a new Thraustochytrid species, strain FCC1311.</title>
        <authorList>
            <person name="Sedici K."/>
            <person name="Godart F."/>
            <person name="Aiese Cigliano R."/>
            <person name="Sanseverino W."/>
            <person name="Barakat M."/>
            <person name="Ortet P."/>
            <person name="Marechal E."/>
            <person name="Cagnac O."/>
            <person name="Amato A."/>
        </authorList>
    </citation>
    <scope>NUCLEOTIDE SEQUENCE [LARGE SCALE GENOMIC DNA]</scope>
</reference>
<comment type="similarity">
    <text evidence="2 7">Belongs to the NDUFAF7 family.</text>
</comment>
<dbReference type="PANTHER" id="PTHR12049:SF5">
    <property type="entry name" value="PROTEIN ARGININE METHYLTRANSFERASE NDUFAF7 HOMOLOG, MITOCHONDRIAL"/>
    <property type="match status" value="1"/>
</dbReference>
<evidence type="ECO:0000256" key="1">
    <source>
        <dbReference type="ARBA" id="ARBA00004173"/>
    </source>
</evidence>
<dbReference type="EC" id="2.1.1.320" evidence="7"/>
<evidence type="ECO:0000256" key="4">
    <source>
        <dbReference type="ARBA" id="ARBA00022679"/>
    </source>
</evidence>
<dbReference type="PANTHER" id="PTHR12049">
    <property type="entry name" value="PROTEIN ARGININE METHYLTRANSFERASE NDUFAF7, MITOCHONDRIAL"/>
    <property type="match status" value="1"/>
</dbReference>
<keyword evidence="3 7" id="KW-0489">Methyltransferase</keyword>
<organism evidence="8 9">
    <name type="scientific">Hondaea fermentalgiana</name>
    <dbReference type="NCBI Taxonomy" id="2315210"/>
    <lineage>
        <taxon>Eukaryota</taxon>
        <taxon>Sar</taxon>
        <taxon>Stramenopiles</taxon>
        <taxon>Bigyra</taxon>
        <taxon>Labyrinthulomycetes</taxon>
        <taxon>Thraustochytrida</taxon>
        <taxon>Thraustochytriidae</taxon>
        <taxon>Hondaea</taxon>
    </lineage>
</organism>
<dbReference type="OrthoDB" id="17415at2759"/>
<comment type="function">
    <text evidence="7">Arginine methyltransferase involved in the assembly or stability of mitochondrial NADH:ubiquinone oxidoreductase complex (complex I).</text>
</comment>
<protein>
    <recommendedName>
        <fullName evidence="7">Protein arginine methyltransferase NDUFAF7</fullName>
        <ecNumber evidence="7">2.1.1.320</ecNumber>
    </recommendedName>
</protein>
<dbReference type="AlphaFoldDB" id="A0A2R5GN24"/>
<dbReference type="InterPro" id="IPR038375">
    <property type="entry name" value="NDUFAF7_sf"/>
</dbReference>
<evidence type="ECO:0000256" key="3">
    <source>
        <dbReference type="ARBA" id="ARBA00022603"/>
    </source>
</evidence>
<dbReference type="CDD" id="cd02440">
    <property type="entry name" value="AdoMet_MTases"/>
    <property type="match status" value="1"/>
</dbReference>
<accession>A0A2R5GN24</accession>
<evidence type="ECO:0000256" key="5">
    <source>
        <dbReference type="ARBA" id="ARBA00023128"/>
    </source>
</evidence>